<dbReference type="Proteomes" id="UP000831390">
    <property type="component" value="Chromosome"/>
</dbReference>
<name>A0ABY4B6C1_9BACT</name>
<dbReference type="RefSeq" id="WP_243510349.1">
    <property type="nucleotide sequence ID" value="NZ_CP094534.1"/>
</dbReference>
<evidence type="ECO:0000313" key="1">
    <source>
        <dbReference type="EMBL" id="UOE32245.1"/>
    </source>
</evidence>
<organism evidence="1 2">
    <name type="scientific">Hymenobacter monticola</name>
    <dbReference type="NCBI Taxonomy" id="1705399"/>
    <lineage>
        <taxon>Bacteria</taxon>
        <taxon>Pseudomonadati</taxon>
        <taxon>Bacteroidota</taxon>
        <taxon>Cytophagia</taxon>
        <taxon>Cytophagales</taxon>
        <taxon>Hymenobacteraceae</taxon>
        <taxon>Hymenobacter</taxon>
    </lineage>
</organism>
<accession>A0ABY4B6C1</accession>
<sequence>MAPVAIPQPAKATVDSVALPAVFAARDTLTAQDRAVLRRYDLSKLWQGGTGGAQAASVLEGFFGPDHYRFELAFTAVHRDAANPALYHVRGKCHYRKNVRPFTGTLLIRQLHDLEPPYEFDYTDADAPNQNYGANSDTAGTEYEKKVQRAHPREVRAELRLTEEPQANAGEMLAAATLLFYVKSNHRLSYMRAPFRGTDGLYNAGYLLINGSRLNISTRQIKQFVVADNVFTAAPDVYKDFEIGDRGGEMNPKYAHLGWNEKWENEEWWADSPKPKLSL</sequence>
<keyword evidence="2" id="KW-1185">Reference proteome</keyword>
<proteinExistence type="predicted"/>
<evidence type="ECO:0000313" key="2">
    <source>
        <dbReference type="Proteomes" id="UP000831390"/>
    </source>
</evidence>
<protein>
    <submittedName>
        <fullName evidence="1">Uncharacterized protein</fullName>
    </submittedName>
</protein>
<dbReference type="EMBL" id="CP094534">
    <property type="protein sequence ID" value="UOE32245.1"/>
    <property type="molecule type" value="Genomic_DNA"/>
</dbReference>
<gene>
    <name evidence="1" type="ORF">MTP16_14010</name>
</gene>
<reference evidence="1 2" key="1">
    <citation type="submission" date="2022-03" db="EMBL/GenBank/DDBJ databases">
        <title>Hymenobactersp. isolated from the air.</title>
        <authorList>
            <person name="Won M."/>
            <person name="Kwon S.-W."/>
        </authorList>
    </citation>
    <scope>NUCLEOTIDE SEQUENCE [LARGE SCALE GENOMIC DNA]</scope>
    <source>
        <strain evidence="1 2">KACC 22596</strain>
    </source>
</reference>